<comment type="caution">
    <text evidence="5">The sequence shown here is derived from an EMBL/GenBank/DDBJ whole genome shotgun (WGS) entry which is preliminary data.</text>
</comment>
<evidence type="ECO:0000313" key="6">
    <source>
        <dbReference type="EMBL" id="RKN21559.1"/>
    </source>
</evidence>
<organism evidence="5 8">
    <name type="scientific">Streptomyces radicis</name>
    <dbReference type="NCBI Taxonomy" id="1750517"/>
    <lineage>
        <taxon>Bacteria</taxon>
        <taxon>Bacillati</taxon>
        <taxon>Actinomycetota</taxon>
        <taxon>Actinomycetes</taxon>
        <taxon>Kitasatosporales</taxon>
        <taxon>Streptomycetaceae</taxon>
        <taxon>Streptomyces</taxon>
    </lineage>
</organism>
<dbReference type="GO" id="GO:0005737">
    <property type="term" value="C:cytoplasm"/>
    <property type="evidence" value="ECO:0007669"/>
    <property type="project" value="TreeGrafter"/>
</dbReference>
<dbReference type="AlphaFoldDB" id="A0A3A9WKY7"/>
<dbReference type="InterPro" id="IPR027417">
    <property type="entry name" value="P-loop_NTPase"/>
</dbReference>
<keyword evidence="1" id="KW-0547">Nucleotide-binding</keyword>
<dbReference type="GO" id="GO:0003677">
    <property type="term" value="F:DNA binding"/>
    <property type="evidence" value="ECO:0007669"/>
    <property type="project" value="InterPro"/>
</dbReference>
<proteinExistence type="predicted"/>
<feature type="region of interest" description="Disordered" evidence="3">
    <location>
        <begin position="112"/>
        <end position="141"/>
    </location>
</feature>
<feature type="domain" description="HTH luxR-type" evidence="4">
    <location>
        <begin position="896"/>
        <end position="961"/>
    </location>
</feature>
<evidence type="ECO:0000313" key="7">
    <source>
        <dbReference type="Proteomes" id="UP000268652"/>
    </source>
</evidence>
<dbReference type="InterPro" id="IPR036388">
    <property type="entry name" value="WH-like_DNA-bd_sf"/>
</dbReference>
<keyword evidence="2" id="KW-0067">ATP-binding</keyword>
<dbReference type="Proteomes" id="UP000275024">
    <property type="component" value="Unassembled WGS sequence"/>
</dbReference>
<dbReference type="InterPro" id="IPR000792">
    <property type="entry name" value="Tscrpt_reg_LuxR_C"/>
</dbReference>
<dbReference type="PRINTS" id="PR00038">
    <property type="entry name" value="HTHLUXR"/>
</dbReference>
<evidence type="ECO:0000259" key="4">
    <source>
        <dbReference type="PROSITE" id="PS50043"/>
    </source>
</evidence>
<gene>
    <name evidence="6" type="ORF">D7318_16450</name>
    <name evidence="5" type="ORF">D7319_15990</name>
</gene>
<sequence length="968" mass="101240">MSRNNTYSPRNRMPSRHLASPVPPSLPTRPEARAAPPLLGRDRQWQLVQRLLDAARSAPRRGGVLLVEGLPGTGRSRLLNDAAALAARGGFSAAHAAADELRRAMPLAPLAAALGQGPGGGPQSTGAGPSAPQGGGPPGNAALIERLSARVDELLRSGPVAVVLDDLHWADAVTLAAVRALVTRFAAQPVVWLLARCTGEGGSTVERLFTVLRESEGAELLPLTPLAPRAVAELTAQRLGAEPAAELLAYVEGADGNPAALVALLDGLAEERRVQIVDGRARLARCPSGGLPPHGFGALVRRRMEPFHPTTRLLLDVAAVLGRASTPDDMARMLGETPAAVLPALREALASRMVVCEEDAIAFRHELVRHALLATIPGPLRGALHRQAADMILGRDGGVQRAAAHLVHGARRGDGQAVEVLRAAASAVAAAEPRAAAELALRALEISRPEDAARPRLFRVAVEALTRVGPLPRAVALAREALAGPLPADQATALRHGLSRALLLAGRAAETAPQDPPPADLPEEALVADLHGLAALDVSAAARRAREETERRAAASSGLLGVLATTHWCAGRVGEALRVARAAVARAEDEAPGPGTSPVPPRLLLASMLTQLRQTAEATATVELLAAEIEADGTPVLRGAPMILNACLALARGAPDAAATEATEGLAAAEETGMALLSSLGGRVLAEVALRRGDLAAADGHVERLAGRVAEQRAESDEARALTALCGWLAARLAAARGDLTALATALRTVHGDRRALRRLLVAEPAAAAWLVRAALDAGDRETAGATAGLAQGLASDNAEVPSLAAAAMHASGLYERDRWALRRAGEEHQDPWARASAAEDLGCLPGGDREAAVDALDRAMSGYARLGAERDEARVRRRLRRLGVRRRHWKHAHRPTSGWASLTATERRVADLVAQGMTNRQAAAQLFLSPHTVGFHLRQIFRKLGIQSRIELVRLHADAVEGPRGAA</sequence>
<reference evidence="7 8" key="1">
    <citation type="submission" date="2018-09" db="EMBL/GenBank/DDBJ databases">
        <title>Streptomyces sp. nov. DS1-2, an endophytic actinomycete isolated from roots of Dendrobium scabrilingue.</title>
        <authorList>
            <person name="Kuncharoen N."/>
            <person name="Kudo T."/>
            <person name="Ohkuma M."/>
            <person name="Yuki M."/>
            <person name="Tanasupawat S."/>
        </authorList>
    </citation>
    <scope>NUCLEOTIDE SEQUENCE [LARGE SCALE GENOMIC DNA]</scope>
    <source>
        <strain evidence="5 8">AZ1-7</strain>
        <strain evidence="6 7">DS1-2</strain>
    </source>
</reference>
<dbReference type="GO" id="GO:0005524">
    <property type="term" value="F:ATP binding"/>
    <property type="evidence" value="ECO:0007669"/>
    <property type="project" value="UniProtKB-KW"/>
</dbReference>
<dbReference type="EMBL" id="RBDY01000011">
    <property type="protein sequence ID" value="RKN21559.1"/>
    <property type="molecule type" value="Genomic_DNA"/>
</dbReference>
<dbReference type="GO" id="GO:0004016">
    <property type="term" value="F:adenylate cyclase activity"/>
    <property type="evidence" value="ECO:0007669"/>
    <property type="project" value="TreeGrafter"/>
</dbReference>
<keyword evidence="7" id="KW-1185">Reference proteome</keyword>
<dbReference type="GO" id="GO:0006355">
    <property type="term" value="P:regulation of DNA-templated transcription"/>
    <property type="evidence" value="ECO:0007669"/>
    <property type="project" value="InterPro"/>
</dbReference>
<evidence type="ECO:0000256" key="2">
    <source>
        <dbReference type="ARBA" id="ARBA00022840"/>
    </source>
</evidence>
<dbReference type="PANTHER" id="PTHR16305:SF35">
    <property type="entry name" value="TRANSCRIPTIONAL ACTIVATOR DOMAIN"/>
    <property type="match status" value="1"/>
</dbReference>
<feature type="region of interest" description="Disordered" evidence="3">
    <location>
        <begin position="1"/>
        <end position="40"/>
    </location>
</feature>
<dbReference type="PROSITE" id="PS50043">
    <property type="entry name" value="HTH_LUXR_2"/>
    <property type="match status" value="1"/>
</dbReference>
<evidence type="ECO:0000313" key="8">
    <source>
        <dbReference type="Proteomes" id="UP000275024"/>
    </source>
</evidence>
<dbReference type="PANTHER" id="PTHR16305">
    <property type="entry name" value="TESTICULAR SOLUBLE ADENYLYL CYCLASE"/>
    <property type="match status" value="1"/>
</dbReference>
<dbReference type="Gene3D" id="1.10.10.10">
    <property type="entry name" value="Winged helix-like DNA-binding domain superfamily/Winged helix DNA-binding domain"/>
    <property type="match status" value="1"/>
</dbReference>
<protein>
    <submittedName>
        <fullName evidence="5">Helix-turn-helix transcriptional regulator</fullName>
    </submittedName>
</protein>
<evidence type="ECO:0000313" key="5">
    <source>
        <dbReference type="EMBL" id="RKN08406.1"/>
    </source>
</evidence>
<dbReference type="InterPro" id="IPR016032">
    <property type="entry name" value="Sig_transdc_resp-reg_C-effctor"/>
</dbReference>
<dbReference type="Pfam" id="PF13191">
    <property type="entry name" value="AAA_16"/>
    <property type="match status" value="1"/>
</dbReference>
<dbReference type="CDD" id="cd06170">
    <property type="entry name" value="LuxR_C_like"/>
    <property type="match status" value="1"/>
</dbReference>
<evidence type="ECO:0000256" key="3">
    <source>
        <dbReference type="SAM" id="MobiDB-lite"/>
    </source>
</evidence>
<name>A0A3A9WKY7_9ACTN</name>
<dbReference type="SMART" id="SM00421">
    <property type="entry name" value="HTH_LUXR"/>
    <property type="match status" value="1"/>
</dbReference>
<dbReference type="SUPFAM" id="SSF46894">
    <property type="entry name" value="C-terminal effector domain of the bipartite response regulators"/>
    <property type="match status" value="1"/>
</dbReference>
<dbReference type="SUPFAM" id="SSF52540">
    <property type="entry name" value="P-loop containing nucleoside triphosphate hydrolases"/>
    <property type="match status" value="1"/>
</dbReference>
<dbReference type="EMBL" id="RBDX01000011">
    <property type="protein sequence ID" value="RKN08406.1"/>
    <property type="molecule type" value="Genomic_DNA"/>
</dbReference>
<dbReference type="InterPro" id="IPR041664">
    <property type="entry name" value="AAA_16"/>
</dbReference>
<accession>A0A3A9WKY7</accession>
<evidence type="ECO:0000256" key="1">
    <source>
        <dbReference type="ARBA" id="ARBA00022741"/>
    </source>
</evidence>
<dbReference type="OrthoDB" id="8482304at2"/>
<dbReference type="Proteomes" id="UP000268652">
    <property type="component" value="Unassembled WGS sequence"/>
</dbReference>
<dbReference type="Pfam" id="PF00196">
    <property type="entry name" value="GerE"/>
    <property type="match status" value="1"/>
</dbReference>